<comment type="caution">
    <text evidence="1">The sequence shown here is derived from an EMBL/GenBank/DDBJ whole genome shotgun (WGS) entry which is preliminary data.</text>
</comment>
<keyword evidence="2" id="KW-1185">Reference proteome</keyword>
<gene>
    <name evidence="1" type="ORF">V6N12_027708</name>
</gene>
<reference evidence="1 2" key="1">
    <citation type="journal article" date="2024" name="G3 (Bethesda)">
        <title>Genome assembly of Hibiscus sabdariffa L. provides insights into metabolisms of medicinal natural products.</title>
        <authorList>
            <person name="Kim T."/>
        </authorList>
    </citation>
    <scope>NUCLEOTIDE SEQUENCE [LARGE SCALE GENOMIC DNA]</scope>
    <source>
        <strain evidence="1">TK-2024</strain>
        <tissue evidence="1">Old leaves</tissue>
    </source>
</reference>
<evidence type="ECO:0000313" key="2">
    <source>
        <dbReference type="Proteomes" id="UP001472677"/>
    </source>
</evidence>
<evidence type="ECO:0000313" key="1">
    <source>
        <dbReference type="EMBL" id="KAK8571628.1"/>
    </source>
</evidence>
<dbReference type="EMBL" id="JBBPBM010000008">
    <property type="protein sequence ID" value="KAK8571628.1"/>
    <property type="molecule type" value="Genomic_DNA"/>
</dbReference>
<organism evidence="1 2">
    <name type="scientific">Hibiscus sabdariffa</name>
    <name type="common">roselle</name>
    <dbReference type="NCBI Taxonomy" id="183260"/>
    <lineage>
        <taxon>Eukaryota</taxon>
        <taxon>Viridiplantae</taxon>
        <taxon>Streptophyta</taxon>
        <taxon>Embryophyta</taxon>
        <taxon>Tracheophyta</taxon>
        <taxon>Spermatophyta</taxon>
        <taxon>Magnoliopsida</taxon>
        <taxon>eudicotyledons</taxon>
        <taxon>Gunneridae</taxon>
        <taxon>Pentapetalae</taxon>
        <taxon>rosids</taxon>
        <taxon>malvids</taxon>
        <taxon>Malvales</taxon>
        <taxon>Malvaceae</taxon>
        <taxon>Malvoideae</taxon>
        <taxon>Hibiscus</taxon>
    </lineage>
</organism>
<protein>
    <submittedName>
        <fullName evidence="1">Uncharacterized protein</fullName>
    </submittedName>
</protein>
<name>A0ABR2F3P9_9ROSI</name>
<proteinExistence type="predicted"/>
<dbReference type="Proteomes" id="UP001472677">
    <property type="component" value="Unassembled WGS sequence"/>
</dbReference>
<sequence>MAESRANHTDHNAAAKQDLRALEDVCSMGLVEMEGNCSWDQKVDQLNNFQLVDSIVPGAGNELNLEEGLMDKNLLFDNSVKEPEI</sequence>
<accession>A0ABR2F3P9</accession>